<accession>A0AAJ7S272</accession>
<gene>
    <name evidence="3" type="primary">LOC113464355</name>
</gene>
<dbReference type="AlphaFoldDB" id="A0AAJ7S272"/>
<proteinExistence type="predicted"/>
<dbReference type="Proteomes" id="UP000694925">
    <property type="component" value="Unplaced"/>
</dbReference>
<evidence type="ECO:0000256" key="1">
    <source>
        <dbReference type="SAM" id="MobiDB-lite"/>
    </source>
</evidence>
<feature type="compositionally biased region" description="Polar residues" evidence="1">
    <location>
        <begin position="134"/>
        <end position="144"/>
    </location>
</feature>
<evidence type="ECO:0000313" key="2">
    <source>
        <dbReference type="Proteomes" id="UP000694925"/>
    </source>
</evidence>
<dbReference type="GeneID" id="113464355"/>
<dbReference type="RefSeq" id="XP_026669410.1">
    <property type="nucleotide sequence ID" value="XM_026813609.1"/>
</dbReference>
<feature type="compositionally biased region" description="Polar residues" evidence="1">
    <location>
        <begin position="113"/>
        <end position="125"/>
    </location>
</feature>
<dbReference type="KEGG" id="ccal:113464355"/>
<protein>
    <submittedName>
        <fullName evidence="3">Uncharacterized protein LOC113464355</fullName>
    </submittedName>
</protein>
<keyword evidence="2" id="KW-1185">Reference proteome</keyword>
<feature type="region of interest" description="Disordered" evidence="1">
    <location>
        <begin position="77"/>
        <end position="152"/>
    </location>
</feature>
<reference evidence="3" key="1">
    <citation type="submission" date="2025-08" db="UniProtKB">
        <authorList>
            <consortium name="RefSeq"/>
        </authorList>
    </citation>
    <scope>IDENTIFICATION</scope>
    <source>
        <tissue evidence="3">Whole body</tissue>
    </source>
</reference>
<organism evidence="2 3">
    <name type="scientific">Ceratina calcarata</name>
    <dbReference type="NCBI Taxonomy" id="156304"/>
    <lineage>
        <taxon>Eukaryota</taxon>
        <taxon>Metazoa</taxon>
        <taxon>Ecdysozoa</taxon>
        <taxon>Arthropoda</taxon>
        <taxon>Hexapoda</taxon>
        <taxon>Insecta</taxon>
        <taxon>Pterygota</taxon>
        <taxon>Neoptera</taxon>
        <taxon>Endopterygota</taxon>
        <taxon>Hymenoptera</taxon>
        <taxon>Apocrita</taxon>
        <taxon>Aculeata</taxon>
        <taxon>Apoidea</taxon>
        <taxon>Anthophila</taxon>
        <taxon>Apidae</taxon>
        <taxon>Ceratina</taxon>
        <taxon>Zadontomerus</taxon>
    </lineage>
</organism>
<sequence>MDLMLKGDNLDKLVLLEHLSSTANLLADLQHNETAIRKSLILKNVSPTARETLKDTVANAWLFGGGLDEKVKASKVLQRSAQELRPTAKPSKNRDNKNPKNFKSPPRRFRYKATSQATANGQKSTYKPRDTGSYYRNRSSYQKNQPDRRRRK</sequence>
<evidence type="ECO:0000313" key="3">
    <source>
        <dbReference type="RefSeq" id="XP_026669410.1"/>
    </source>
</evidence>
<name>A0AAJ7S272_9HYME</name>